<gene>
    <name evidence="2" type="ORF">Selli1_18200</name>
    <name evidence="3" type="ORF">Selli2_00560</name>
</gene>
<evidence type="ECO:0000313" key="4">
    <source>
        <dbReference type="Proteomes" id="UP001145145"/>
    </source>
</evidence>
<organism evidence="2 4">
    <name type="scientific">Sellimonas catena</name>
    <dbReference type="NCBI Taxonomy" id="2994035"/>
    <lineage>
        <taxon>Bacteria</taxon>
        <taxon>Bacillati</taxon>
        <taxon>Bacillota</taxon>
        <taxon>Clostridia</taxon>
        <taxon>Lachnospirales</taxon>
        <taxon>Lachnospiraceae</taxon>
        <taxon>Sellimonas</taxon>
    </lineage>
</organism>
<dbReference type="InterPro" id="IPR042070">
    <property type="entry name" value="PucR_C-HTH_sf"/>
</dbReference>
<dbReference type="AlphaFoldDB" id="A0A9W6FEI5"/>
<dbReference type="Proteomes" id="UP001145145">
    <property type="component" value="Unassembled WGS sequence"/>
</dbReference>
<reference evidence="3" key="4">
    <citation type="submission" date="2022-11" db="EMBL/GenBank/DDBJ databases">
        <title>Draft genome sequence of Sellimonas catena strain 18CBH55.</title>
        <authorList>
            <person name="Hisatomi A."/>
            <person name="Ohkuma M."/>
            <person name="Sakamoto M."/>
        </authorList>
    </citation>
    <scope>NUCLEOTIDE SEQUENCE</scope>
    <source>
        <strain evidence="3">18CBH55</strain>
    </source>
</reference>
<evidence type="ECO:0000313" key="3">
    <source>
        <dbReference type="EMBL" id="GLG88630.1"/>
    </source>
</evidence>
<dbReference type="InterPro" id="IPR009057">
    <property type="entry name" value="Homeodomain-like_sf"/>
</dbReference>
<dbReference type="PANTHER" id="PTHR33744:SF1">
    <property type="entry name" value="DNA-BINDING TRANSCRIPTIONAL ACTIVATOR ADER"/>
    <property type="match status" value="1"/>
</dbReference>
<reference evidence="2 4" key="5">
    <citation type="journal article" date="2023" name="Int. J. Syst. Evol. Microbiol.">
        <title>Sellimonas catena sp. nov., isolated from human faeces.</title>
        <authorList>
            <person name="Hisatomi A."/>
            <person name="Ohkuma M."/>
            <person name="Sakamoto M."/>
        </authorList>
    </citation>
    <scope>NUCLEOTIDE SEQUENCE [LARGE SCALE GENOMIC DNA]</scope>
    <source>
        <strain evidence="2 4">12EGH17</strain>
        <strain evidence="3">18CBH55</strain>
    </source>
</reference>
<reference evidence="2" key="1">
    <citation type="submission" date="2022-11" db="EMBL/GenBank/DDBJ databases">
        <title>Draft genome sequence of Sellimonas catena strain 12EGH17.</title>
        <authorList>
            <person name="Atsushi H."/>
            <person name="Moriya O."/>
            <person name="Mitsuo S."/>
        </authorList>
    </citation>
    <scope>NUCLEOTIDE SEQUENCE</scope>
    <source>
        <strain evidence="2">12EGH17</strain>
    </source>
</reference>
<dbReference type="InterPro" id="IPR025736">
    <property type="entry name" value="PucR_C-HTH_dom"/>
</dbReference>
<comment type="caution">
    <text evidence="2">The sequence shown here is derived from an EMBL/GenBank/DDBJ whole genome shotgun (WGS) entry which is preliminary data.</text>
</comment>
<name>A0A9W6FEI5_9FIRM</name>
<dbReference type="Gene3D" id="1.10.10.2840">
    <property type="entry name" value="PucR C-terminal helix-turn-helix domain"/>
    <property type="match status" value="1"/>
</dbReference>
<dbReference type="Pfam" id="PF13556">
    <property type="entry name" value="HTH_30"/>
    <property type="match status" value="1"/>
</dbReference>
<proteinExistence type="predicted"/>
<reference evidence="2" key="2">
    <citation type="submission" date="2022-11" db="EMBL/GenBank/DDBJ databases">
        <title>Draft genome sequence of Sellimonas catena strain 12EGH17.</title>
        <authorList>
            <person name="Hisatomi A."/>
            <person name="Ohkuma M."/>
            <person name="Sakamoto M."/>
        </authorList>
    </citation>
    <scope>NUCLEOTIDE SEQUENCE</scope>
    <source>
        <strain evidence="2">12EGH17</strain>
    </source>
</reference>
<dbReference type="RefSeq" id="WP_087166674.1">
    <property type="nucleotide sequence ID" value="NZ_BSBO01000017.1"/>
</dbReference>
<dbReference type="SUPFAM" id="SSF46689">
    <property type="entry name" value="Homeodomain-like"/>
    <property type="match status" value="1"/>
</dbReference>
<dbReference type="EMBL" id="BSCH01000001">
    <property type="protein sequence ID" value="GLG88630.1"/>
    <property type="molecule type" value="Genomic_DNA"/>
</dbReference>
<accession>A0A9W6FEI5</accession>
<feature type="domain" description="PucR C-terminal helix-turn-helix" evidence="1">
    <location>
        <begin position="307"/>
        <end position="359"/>
    </location>
</feature>
<dbReference type="InterPro" id="IPR051448">
    <property type="entry name" value="CdaR-like_regulators"/>
</dbReference>
<protein>
    <recommendedName>
        <fullName evidence="1">PucR C-terminal helix-turn-helix domain-containing protein</fullName>
    </recommendedName>
</protein>
<dbReference type="Proteomes" id="UP001145094">
    <property type="component" value="Unassembled WGS sequence"/>
</dbReference>
<evidence type="ECO:0000259" key="1">
    <source>
        <dbReference type="Pfam" id="PF13556"/>
    </source>
</evidence>
<reference evidence="3" key="3">
    <citation type="submission" date="2022-11" db="EMBL/GenBank/DDBJ databases">
        <title>Draft genome sequence of Sellimonas catena strain 18CBH55.</title>
        <authorList>
            <person name="Atsushi H."/>
            <person name="Moriya O."/>
            <person name="Mitsuo S."/>
        </authorList>
    </citation>
    <scope>NUCLEOTIDE SEQUENCE</scope>
    <source>
        <strain evidence="3">18CBH55</strain>
    </source>
</reference>
<dbReference type="EMBL" id="BSBO01000017">
    <property type="protein sequence ID" value="GLG04646.1"/>
    <property type="molecule type" value="Genomic_DNA"/>
</dbReference>
<dbReference type="PANTHER" id="PTHR33744">
    <property type="entry name" value="CARBOHYDRATE DIACID REGULATOR"/>
    <property type="match status" value="1"/>
</dbReference>
<keyword evidence="4" id="KW-1185">Reference proteome</keyword>
<sequence>MYDINDCYKIIFEAMAENLSLNNIAERIYRYTKQGVVFISGSGRLMASAGFGGDKNSFSFFRKEHLSWNGYELFFVKKKVGKSTLYTEPIYDKKKVSGYVLLICEDMKDGEFFEKLGRFLAKIVERFFAQEQKRYLYNQSLRRHIIAWAMMEDDIDTGQVKELQGGKYMAVLFLKSGNTAAGLSGFLRDNGSSAYVYENEWEVRVLFCKLTDRSAGRIRKRMDECQLTGCVSELFSDWHLCRAKQHLLARIIRSGKSVPGEQGIRQEKEWFIPGIYSYATPLIEEAGLMDYSIQRLLEEDEEKHTGLYHTLKVYLICENNITLAAKKLHIHRNTLVYRLKQIEKCLEVDLNDTENSWDLLAFIMMHDMVRRKTGERKER</sequence>
<evidence type="ECO:0000313" key="2">
    <source>
        <dbReference type="EMBL" id="GLG04646.1"/>
    </source>
</evidence>